<dbReference type="AlphaFoldDB" id="A0A7W9B7W3"/>
<reference evidence="3 4" key="1">
    <citation type="submission" date="2020-08" db="EMBL/GenBank/DDBJ databases">
        <title>Genomic Encyclopedia of Type Strains, Phase IV (KMG-IV): sequencing the most valuable type-strain genomes for metagenomic binning, comparative biology and taxonomic classification.</title>
        <authorList>
            <person name="Goeker M."/>
        </authorList>
    </citation>
    <scope>NUCLEOTIDE SEQUENCE [LARGE SCALE GENOMIC DNA]</scope>
    <source>
        <strain evidence="3 4">DSM 27163</strain>
    </source>
</reference>
<feature type="compositionally biased region" description="Basic and acidic residues" evidence="1">
    <location>
        <begin position="58"/>
        <end position="84"/>
    </location>
</feature>
<sequence>MGLPDATTVWLFRERLVKAKAIDRLFARFDAALTERGYLAMGGQIIDASVVPAPKQRNTQEEKAAIKEGRTPADWKPAKARQKDRDARWSIKYSKVKVKEGGNPKAAPKSRGPVDLAIPMFGYKNHVGIDRAHGLIRTWDASAANAHDGARLPVPISRDNTAAGVWADTACRSKKNEAFLAKGMFTSHIHQKKPPRRPMPERIARANAKRSKVRAHVEHVFAGQKHRMGLVVRTIGIARARLKIGMANLAYNFQRLAWLQGRTAPARRRNAAFKGQKVRKLDEDQPIIAGTSHPNRLHHRLTSKSVGSSRCPTSQPEPKNPLRRQFRADPSFIDMDSEVLSHLDTKYTRVSWKCIIESQAFRVRSRLDVALVSQVLTEDRDLQILTVDPPTYTSIKQPKRPLRHTWKVFCLGTIDHVVNPIEISGESKLAIRQRYRLRRANVECNFRCWKRRS</sequence>
<comment type="caution">
    <text evidence="3">The sequence shown here is derived from an EMBL/GenBank/DDBJ whole genome shotgun (WGS) entry which is preliminary data.</text>
</comment>
<keyword evidence="4" id="KW-1185">Reference proteome</keyword>
<dbReference type="GO" id="GO:0006313">
    <property type="term" value="P:DNA transposition"/>
    <property type="evidence" value="ECO:0007669"/>
    <property type="project" value="InterPro"/>
</dbReference>
<evidence type="ECO:0000256" key="1">
    <source>
        <dbReference type="SAM" id="MobiDB-lite"/>
    </source>
</evidence>
<dbReference type="GO" id="GO:0003677">
    <property type="term" value="F:DNA binding"/>
    <property type="evidence" value="ECO:0007669"/>
    <property type="project" value="InterPro"/>
</dbReference>
<feature type="region of interest" description="Disordered" evidence="1">
    <location>
        <begin position="54"/>
        <end position="84"/>
    </location>
</feature>
<feature type="domain" description="Transposase IS4-like" evidence="2">
    <location>
        <begin position="120"/>
        <end position="253"/>
    </location>
</feature>
<evidence type="ECO:0000313" key="4">
    <source>
        <dbReference type="Proteomes" id="UP000537161"/>
    </source>
</evidence>
<proteinExistence type="predicted"/>
<name>A0A7W9B7W3_9SPHN</name>
<protein>
    <submittedName>
        <fullName evidence="3">IS5 family transposase</fullName>
    </submittedName>
</protein>
<evidence type="ECO:0000313" key="3">
    <source>
        <dbReference type="EMBL" id="MBB5707479.1"/>
    </source>
</evidence>
<accession>A0A7W9B7W3</accession>
<dbReference type="InterPro" id="IPR002559">
    <property type="entry name" value="Transposase_11"/>
</dbReference>
<gene>
    <name evidence="3" type="ORF">FHR21_002845</name>
</gene>
<dbReference type="EMBL" id="JACIJH010000009">
    <property type="protein sequence ID" value="MBB5707479.1"/>
    <property type="molecule type" value="Genomic_DNA"/>
</dbReference>
<feature type="region of interest" description="Disordered" evidence="1">
    <location>
        <begin position="288"/>
        <end position="323"/>
    </location>
</feature>
<dbReference type="Proteomes" id="UP000537161">
    <property type="component" value="Unassembled WGS sequence"/>
</dbReference>
<evidence type="ECO:0000259" key="2">
    <source>
        <dbReference type="Pfam" id="PF01609"/>
    </source>
</evidence>
<dbReference type="Pfam" id="PF01609">
    <property type="entry name" value="DDE_Tnp_1"/>
    <property type="match status" value="1"/>
</dbReference>
<organism evidence="3 4">
    <name type="scientific">Sphingopyxis panaciterrulae</name>
    <dbReference type="NCBI Taxonomy" id="462372"/>
    <lineage>
        <taxon>Bacteria</taxon>
        <taxon>Pseudomonadati</taxon>
        <taxon>Pseudomonadota</taxon>
        <taxon>Alphaproteobacteria</taxon>
        <taxon>Sphingomonadales</taxon>
        <taxon>Sphingomonadaceae</taxon>
        <taxon>Sphingopyxis</taxon>
    </lineage>
</organism>
<feature type="compositionally biased region" description="Polar residues" evidence="1">
    <location>
        <begin position="303"/>
        <end position="317"/>
    </location>
</feature>
<dbReference type="PANTHER" id="PTHR35604">
    <property type="entry name" value="TRANSPOSASE INSH FOR INSERTION SEQUENCE ELEMENT IS5A-RELATED"/>
    <property type="match status" value="1"/>
</dbReference>
<dbReference type="PANTHER" id="PTHR35604:SF2">
    <property type="entry name" value="TRANSPOSASE INSH FOR INSERTION SEQUENCE ELEMENT IS5A-RELATED"/>
    <property type="match status" value="1"/>
</dbReference>
<dbReference type="GO" id="GO:0004803">
    <property type="term" value="F:transposase activity"/>
    <property type="evidence" value="ECO:0007669"/>
    <property type="project" value="InterPro"/>
</dbReference>